<name>A0ABS9E1F4_9PROT</name>
<reference evidence="4 5" key="1">
    <citation type="submission" date="2022-01" db="EMBL/GenBank/DDBJ databases">
        <authorList>
            <person name="Won M."/>
            <person name="Kim S.-J."/>
            <person name="Kwon S.-W."/>
        </authorList>
    </citation>
    <scope>NUCLEOTIDE SEQUENCE [LARGE SCALE GENOMIC DNA]</scope>
    <source>
        <strain evidence="4 5">KCTC 23505</strain>
    </source>
</reference>
<keyword evidence="1" id="KW-0472">Membrane</keyword>
<evidence type="ECO:0000259" key="3">
    <source>
        <dbReference type="Pfam" id="PF13340"/>
    </source>
</evidence>
<dbReference type="EMBL" id="JAKGBZ010000091">
    <property type="protein sequence ID" value="MCF3948841.1"/>
    <property type="molecule type" value="Genomic_DNA"/>
</dbReference>
<evidence type="ECO:0000256" key="1">
    <source>
        <dbReference type="SAM" id="Phobius"/>
    </source>
</evidence>
<dbReference type="Pfam" id="PF13340">
    <property type="entry name" value="DUF4096"/>
    <property type="match status" value="1"/>
</dbReference>
<keyword evidence="5" id="KW-1185">Reference proteome</keyword>
<feature type="transmembrane region" description="Helical" evidence="1">
    <location>
        <begin position="233"/>
        <end position="251"/>
    </location>
</feature>
<comment type="caution">
    <text evidence="4">The sequence shown here is derived from an EMBL/GenBank/DDBJ whole genome shotgun (WGS) entry which is preliminary data.</text>
</comment>
<proteinExistence type="predicted"/>
<evidence type="ECO:0000313" key="4">
    <source>
        <dbReference type="EMBL" id="MCF3948841.1"/>
    </source>
</evidence>
<gene>
    <name evidence="4" type="ORF">L2A60_19545</name>
</gene>
<dbReference type="PANTHER" id="PTHR30007:SF1">
    <property type="entry name" value="BLR1914 PROTEIN"/>
    <property type="match status" value="1"/>
</dbReference>
<keyword evidence="1" id="KW-0812">Transmembrane</keyword>
<dbReference type="RefSeq" id="WP_235706149.1">
    <property type="nucleotide sequence ID" value="NZ_JAKGBZ010000091.1"/>
</dbReference>
<protein>
    <submittedName>
        <fullName evidence="4">IS5 family transposase</fullName>
    </submittedName>
</protein>
<organism evidence="4 5">
    <name type="scientific">Acidiphilium iwatense</name>
    <dbReference type="NCBI Taxonomy" id="768198"/>
    <lineage>
        <taxon>Bacteria</taxon>
        <taxon>Pseudomonadati</taxon>
        <taxon>Pseudomonadota</taxon>
        <taxon>Alphaproteobacteria</taxon>
        <taxon>Acetobacterales</taxon>
        <taxon>Acidocellaceae</taxon>
        <taxon>Acidiphilium</taxon>
    </lineage>
</organism>
<dbReference type="NCBIfam" id="NF033580">
    <property type="entry name" value="transpos_IS5_3"/>
    <property type="match status" value="1"/>
</dbReference>
<sequence length="252" mass="28905">MAELFLLSRTQMRRIEPFFPRSRGLLRVDDRRVISGIVYVIRHGLQWRDAPRGYGPHKTLYNRFVRWSRLGVFERIFAALVAKAGEPDRLMIDATHLKAHRTAASLLKKGVPPRRIGRTKGGLNSKLHAVCDGQGRPVVMLLSEGQMSDHKGAAIILPALPPARELLADRGYDSNWFRAGLMKRGIAPCIPSTRSRSIPIAHDKELYRQRHRVENMFGRIKDWRRIGTRYDRCAHTFFSAICIAAIVTFWLW</sequence>
<feature type="domain" description="Insertion element IS402-like" evidence="3">
    <location>
        <begin position="7"/>
        <end position="77"/>
    </location>
</feature>
<keyword evidence="1" id="KW-1133">Transmembrane helix</keyword>
<dbReference type="InterPro" id="IPR025161">
    <property type="entry name" value="IS402-like_dom"/>
</dbReference>
<dbReference type="PANTHER" id="PTHR30007">
    <property type="entry name" value="PHP DOMAIN PROTEIN"/>
    <property type="match status" value="1"/>
</dbReference>
<accession>A0ABS9E1F4</accession>
<dbReference type="InterPro" id="IPR002559">
    <property type="entry name" value="Transposase_11"/>
</dbReference>
<feature type="domain" description="Transposase IS4-like" evidence="2">
    <location>
        <begin position="87"/>
        <end position="247"/>
    </location>
</feature>
<evidence type="ECO:0000313" key="5">
    <source>
        <dbReference type="Proteomes" id="UP001521209"/>
    </source>
</evidence>
<dbReference type="Proteomes" id="UP001521209">
    <property type="component" value="Unassembled WGS sequence"/>
</dbReference>
<dbReference type="Pfam" id="PF01609">
    <property type="entry name" value="DDE_Tnp_1"/>
    <property type="match status" value="1"/>
</dbReference>
<evidence type="ECO:0000259" key="2">
    <source>
        <dbReference type="Pfam" id="PF01609"/>
    </source>
</evidence>